<gene>
    <name evidence="2" type="ORF">OHA16_34380</name>
</gene>
<name>A0ABZ1UCE1_9ACTN</name>
<dbReference type="Proteomes" id="UP001432222">
    <property type="component" value="Chromosome"/>
</dbReference>
<evidence type="ECO:0000313" key="3">
    <source>
        <dbReference type="Proteomes" id="UP001432222"/>
    </source>
</evidence>
<sequence>MSSSPLSSAQAARKALADQLDRIRRDAGLSGLELAALCGWHKSKSSRIARGLTVPSDRDIRAWCTACGSAEKASDLIAASRTAESMYTQWRDLHRDGMKRVHQKTLPLYRRTRKFKVYASNVMPGVTQTAPYATGLLRSITTFQGTPDDVEQAVQARLDRSRVLNDAGHRFALVLEEAVLYYGVCDDEALAGQLDHLLWVSSLPNVSVGVIPFRARRTVWPLEAFYAFDESLVAVETLTAEINVTAPGEIRTYLRAFAELARIAVHGAEARSRIAKARSTLG</sequence>
<evidence type="ECO:0000259" key="1">
    <source>
        <dbReference type="Pfam" id="PF19054"/>
    </source>
</evidence>
<feature type="domain" description="DUF5753" evidence="1">
    <location>
        <begin position="114"/>
        <end position="275"/>
    </location>
</feature>
<dbReference type="Pfam" id="PF13560">
    <property type="entry name" value="HTH_31"/>
    <property type="match status" value="1"/>
</dbReference>
<evidence type="ECO:0000313" key="2">
    <source>
        <dbReference type="EMBL" id="WUQ87617.1"/>
    </source>
</evidence>
<protein>
    <submittedName>
        <fullName evidence="2">Helix-turn-helix domain-containing protein</fullName>
    </submittedName>
</protein>
<dbReference type="InterPro" id="IPR001387">
    <property type="entry name" value="Cro/C1-type_HTH"/>
</dbReference>
<dbReference type="Pfam" id="PF19054">
    <property type="entry name" value="DUF5753"/>
    <property type="match status" value="1"/>
</dbReference>
<dbReference type="Gene3D" id="1.10.260.40">
    <property type="entry name" value="lambda repressor-like DNA-binding domains"/>
    <property type="match status" value="1"/>
</dbReference>
<organism evidence="2 3">
    <name type="scientific">Kitasatospora purpeofusca</name>
    <dbReference type="NCBI Taxonomy" id="67352"/>
    <lineage>
        <taxon>Bacteria</taxon>
        <taxon>Bacillati</taxon>
        <taxon>Actinomycetota</taxon>
        <taxon>Actinomycetes</taxon>
        <taxon>Kitasatosporales</taxon>
        <taxon>Streptomycetaceae</taxon>
        <taxon>Kitasatospora</taxon>
    </lineage>
</organism>
<dbReference type="RefSeq" id="WP_328958176.1">
    <property type="nucleotide sequence ID" value="NZ_CP108110.1"/>
</dbReference>
<accession>A0ABZ1UCE1</accession>
<reference evidence="2" key="1">
    <citation type="submission" date="2022-10" db="EMBL/GenBank/DDBJ databases">
        <title>The complete genomes of actinobacterial strains from the NBC collection.</title>
        <authorList>
            <person name="Joergensen T.S."/>
            <person name="Alvarez Arevalo M."/>
            <person name="Sterndorff E.B."/>
            <person name="Faurdal D."/>
            <person name="Vuksanovic O."/>
            <person name="Mourched A.-S."/>
            <person name="Charusanti P."/>
            <person name="Shaw S."/>
            <person name="Blin K."/>
            <person name="Weber T."/>
        </authorList>
    </citation>
    <scope>NUCLEOTIDE SEQUENCE</scope>
    <source>
        <strain evidence="2">NBC_00222</strain>
    </source>
</reference>
<dbReference type="CDD" id="cd00093">
    <property type="entry name" value="HTH_XRE"/>
    <property type="match status" value="1"/>
</dbReference>
<keyword evidence="3" id="KW-1185">Reference proteome</keyword>
<dbReference type="SUPFAM" id="SSF47413">
    <property type="entry name" value="lambda repressor-like DNA-binding domains"/>
    <property type="match status" value="1"/>
</dbReference>
<dbReference type="InterPro" id="IPR043917">
    <property type="entry name" value="DUF5753"/>
</dbReference>
<dbReference type="InterPro" id="IPR010982">
    <property type="entry name" value="Lambda_DNA-bd_dom_sf"/>
</dbReference>
<proteinExistence type="predicted"/>
<dbReference type="EMBL" id="CP108110">
    <property type="protein sequence ID" value="WUQ87617.1"/>
    <property type="molecule type" value="Genomic_DNA"/>
</dbReference>